<accession>A0ABS8UNG6</accession>
<feature type="region of interest" description="Disordered" evidence="1">
    <location>
        <begin position="223"/>
        <end position="294"/>
    </location>
</feature>
<feature type="compositionally biased region" description="Basic residues" evidence="1">
    <location>
        <begin position="228"/>
        <end position="243"/>
    </location>
</feature>
<proteinExistence type="predicted"/>
<feature type="compositionally biased region" description="Basic residues" evidence="1">
    <location>
        <begin position="155"/>
        <end position="172"/>
    </location>
</feature>
<protein>
    <submittedName>
        <fullName evidence="2">Uncharacterized protein</fullName>
    </submittedName>
</protein>
<feature type="region of interest" description="Disordered" evidence="1">
    <location>
        <begin position="42"/>
        <end position="64"/>
    </location>
</feature>
<name>A0ABS8UNG6_DATST</name>
<evidence type="ECO:0000313" key="3">
    <source>
        <dbReference type="Proteomes" id="UP000823775"/>
    </source>
</evidence>
<keyword evidence="3" id="KW-1185">Reference proteome</keyword>
<sequence length="294" mass="32092">MKFIYQGQETLDELNTNSLGPSITLVPPDQLDIFGDDTSRSRYEAFPDEGPSKEPGTEFVSLPLRGETNEKESADLSGEHLFEGNLSDVKEDQSNILLSEAGVIEGFLNPWVKKEDGTLDTAVTATTSSPTPAGDDVPLNLVFSKGPRSSSKFSSKSKKTTKRRPVTRGKAKRSMDKILKCNHDETLKRARLVHTTVIKDEEPLSQLVELDIGDTSQAVEEVSVMGKKSQRGKGKSMQKKVMRVGRTAKEPDADDQGSKGEVITSLPSKGKKATKEGPGASLRRPSLDECLEEK</sequence>
<organism evidence="2 3">
    <name type="scientific">Datura stramonium</name>
    <name type="common">Jimsonweed</name>
    <name type="synonym">Common thornapple</name>
    <dbReference type="NCBI Taxonomy" id="4076"/>
    <lineage>
        <taxon>Eukaryota</taxon>
        <taxon>Viridiplantae</taxon>
        <taxon>Streptophyta</taxon>
        <taxon>Embryophyta</taxon>
        <taxon>Tracheophyta</taxon>
        <taxon>Spermatophyta</taxon>
        <taxon>Magnoliopsida</taxon>
        <taxon>eudicotyledons</taxon>
        <taxon>Gunneridae</taxon>
        <taxon>Pentapetalae</taxon>
        <taxon>asterids</taxon>
        <taxon>lamiids</taxon>
        <taxon>Solanales</taxon>
        <taxon>Solanaceae</taxon>
        <taxon>Solanoideae</taxon>
        <taxon>Datureae</taxon>
        <taxon>Datura</taxon>
    </lineage>
</organism>
<dbReference type="EMBL" id="JACEIK010002181">
    <property type="protein sequence ID" value="MCD9559639.1"/>
    <property type="molecule type" value="Genomic_DNA"/>
</dbReference>
<feature type="compositionally biased region" description="Low complexity" evidence="1">
    <location>
        <begin position="144"/>
        <end position="154"/>
    </location>
</feature>
<gene>
    <name evidence="2" type="ORF">HAX54_017770</name>
</gene>
<dbReference type="Proteomes" id="UP000823775">
    <property type="component" value="Unassembled WGS sequence"/>
</dbReference>
<feature type="compositionally biased region" description="Basic and acidic residues" evidence="1">
    <location>
        <begin position="42"/>
        <end position="56"/>
    </location>
</feature>
<evidence type="ECO:0000313" key="2">
    <source>
        <dbReference type="EMBL" id="MCD9559639.1"/>
    </source>
</evidence>
<comment type="caution">
    <text evidence="2">The sequence shown here is derived from an EMBL/GenBank/DDBJ whole genome shotgun (WGS) entry which is preliminary data.</text>
</comment>
<reference evidence="2 3" key="1">
    <citation type="journal article" date="2021" name="BMC Genomics">
        <title>Datura genome reveals duplications of psychoactive alkaloid biosynthetic genes and high mutation rate following tissue culture.</title>
        <authorList>
            <person name="Rajewski A."/>
            <person name="Carter-House D."/>
            <person name="Stajich J."/>
            <person name="Litt A."/>
        </authorList>
    </citation>
    <scope>NUCLEOTIDE SEQUENCE [LARGE SCALE GENOMIC DNA]</scope>
    <source>
        <strain evidence="2">AR-01</strain>
    </source>
</reference>
<evidence type="ECO:0000256" key="1">
    <source>
        <dbReference type="SAM" id="MobiDB-lite"/>
    </source>
</evidence>
<feature type="region of interest" description="Disordered" evidence="1">
    <location>
        <begin position="144"/>
        <end position="177"/>
    </location>
</feature>